<feature type="transmembrane region" description="Helical" evidence="1">
    <location>
        <begin position="285"/>
        <end position="305"/>
    </location>
</feature>
<gene>
    <name evidence="2" type="ORF">MC7420_1251</name>
</gene>
<dbReference type="STRING" id="118168.MC7420_1251"/>
<dbReference type="Proteomes" id="UP000003835">
    <property type="component" value="Unassembled WGS sequence"/>
</dbReference>
<reference evidence="2 3" key="1">
    <citation type="submission" date="2008-07" db="EMBL/GenBank/DDBJ databases">
        <authorList>
            <person name="Tandeau de Marsac N."/>
            <person name="Ferriera S."/>
            <person name="Johnson J."/>
            <person name="Kravitz S."/>
            <person name="Beeson K."/>
            <person name="Sutton G."/>
            <person name="Rogers Y.-H."/>
            <person name="Friedman R."/>
            <person name="Frazier M."/>
            <person name="Venter J.C."/>
        </authorList>
    </citation>
    <scope>NUCLEOTIDE SEQUENCE [LARGE SCALE GENOMIC DNA]</scope>
    <source>
        <strain evidence="2 3">PCC 7420</strain>
    </source>
</reference>
<dbReference type="AlphaFoldDB" id="B4VRI0"/>
<accession>B4VRI0</accession>
<dbReference type="HOGENOM" id="CLU_723011_0_0_3"/>
<keyword evidence="1" id="KW-0812">Transmembrane</keyword>
<organism evidence="2 3">
    <name type="scientific">Coleofasciculus chthonoplastes PCC 7420</name>
    <dbReference type="NCBI Taxonomy" id="118168"/>
    <lineage>
        <taxon>Bacteria</taxon>
        <taxon>Bacillati</taxon>
        <taxon>Cyanobacteriota</taxon>
        <taxon>Cyanophyceae</taxon>
        <taxon>Coleofasciculales</taxon>
        <taxon>Coleofasciculaceae</taxon>
        <taxon>Coleofasciculus</taxon>
    </lineage>
</organism>
<evidence type="ECO:0008006" key="4">
    <source>
        <dbReference type="Google" id="ProtNLM"/>
    </source>
</evidence>
<keyword evidence="1" id="KW-1133">Transmembrane helix</keyword>
<feature type="transmembrane region" description="Helical" evidence="1">
    <location>
        <begin position="333"/>
        <end position="351"/>
    </location>
</feature>
<dbReference type="EMBL" id="DS989849">
    <property type="protein sequence ID" value="EDX75333.1"/>
    <property type="molecule type" value="Genomic_DNA"/>
</dbReference>
<protein>
    <recommendedName>
        <fullName evidence="4">Transposase putative helix-turn-helix domain-containing protein</fullName>
    </recommendedName>
</protein>
<sequence>MSTMKLTHIYRIKPSAEQVVIMDTWLEMLRRHHNYSLGQKFDWLRRTRCQIDRCSLFSEPIGDIPDKFPGYNFQVGELKKTKELFPAYKEIHAEVQQQNLKRLDKSWDRWIRPDKSGKRAGMPKFKKKGQLRSFTFPRINCPKAGVNKIENGVLTLSKIGSMPVIMHRPFPDGFELKTATIVKKADGWYVVVSLEDSSVPTPLPVDEIKSFSFSTFLRIFGLVVSVVGLTIAMRGLFLPWFSISSYSVVTGLDFWVHGDSLTILSYSLAWIVFLTYCFQPNYVSYCAICFSLVIPIFYFKSWVLLLRTGNPYDFFDYSSYHNQFGFRFTLEPGFWNVFMGMSLILLGVFIGMNNQNRIIYMFIIIVILYLLGLLIGMFLIFN</sequence>
<keyword evidence="3" id="KW-1185">Reference proteome</keyword>
<feature type="transmembrane region" description="Helical" evidence="1">
    <location>
        <begin position="219"/>
        <end position="241"/>
    </location>
</feature>
<proteinExistence type="predicted"/>
<feature type="transmembrane region" description="Helical" evidence="1">
    <location>
        <begin position="358"/>
        <end position="381"/>
    </location>
</feature>
<evidence type="ECO:0000256" key="1">
    <source>
        <dbReference type="SAM" id="Phobius"/>
    </source>
</evidence>
<evidence type="ECO:0000313" key="2">
    <source>
        <dbReference type="EMBL" id="EDX75333.1"/>
    </source>
</evidence>
<feature type="transmembrane region" description="Helical" evidence="1">
    <location>
        <begin position="261"/>
        <end position="278"/>
    </location>
</feature>
<keyword evidence="1" id="KW-0472">Membrane</keyword>
<dbReference type="eggNOG" id="COG0675">
    <property type="taxonomic scope" value="Bacteria"/>
</dbReference>
<evidence type="ECO:0000313" key="3">
    <source>
        <dbReference type="Proteomes" id="UP000003835"/>
    </source>
</evidence>
<name>B4VRI0_9CYAN</name>